<keyword evidence="2" id="KW-1185">Reference proteome</keyword>
<sequence>MKYVLLGRLDAAWAGKQADRLKKAEAKLKELGIKLESIHYTQGKYDFVDVVDVPDAEAMLSFSVWYAGQGFGRIESLPAFEPKSFEAAVKKAAK</sequence>
<dbReference type="EMBL" id="JAKGBZ010000012">
    <property type="protein sequence ID" value="MCF3946674.1"/>
    <property type="molecule type" value="Genomic_DNA"/>
</dbReference>
<evidence type="ECO:0000313" key="2">
    <source>
        <dbReference type="Proteomes" id="UP001521209"/>
    </source>
</evidence>
<dbReference type="InterPro" id="IPR014845">
    <property type="entry name" value="GYD/TTHA1554"/>
</dbReference>
<name>A0ABS9DVE8_9PROT</name>
<accession>A0ABS9DVE8</accession>
<dbReference type="Pfam" id="PF08734">
    <property type="entry name" value="GYD"/>
    <property type="match status" value="1"/>
</dbReference>
<proteinExistence type="predicted"/>
<dbReference type="Proteomes" id="UP001521209">
    <property type="component" value="Unassembled WGS sequence"/>
</dbReference>
<gene>
    <name evidence="1" type="ORF">L2A60_08265</name>
</gene>
<organism evidence="1 2">
    <name type="scientific">Acidiphilium iwatense</name>
    <dbReference type="NCBI Taxonomy" id="768198"/>
    <lineage>
        <taxon>Bacteria</taxon>
        <taxon>Pseudomonadati</taxon>
        <taxon>Pseudomonadota</taxon>
        <taxon>Alphaproteobacteria</taxon>
        <taxon>Acetobacterales</taxon>
        <taxon>Acidocellaceae</taxon>
        <taxon>Acidiphilium</taxon>
    </lineage>
</organism>
<comment type="caution">
    <text evidence="1">The sequence shown here is derived from an EMBL/GenBank/DDBJ whole genome shotgun (WGS) entry which is preliminary data.</text>
</comment>
<dbReference type="RefSeq" id="WP_235703909.1">
    <property type="nucleotide sequence ID" value="NZ_JAKGBZ010000012.1"/>
</dbReference>
<evidence type="ECO:0000313" key="1">
    <source>
        <dbReference type="EMBL" id="MCF3946674.1"/>
    </source>
</evidence>
<protein>
    <submittedName>
        <fullName evidence="1">GYD domain-containing protein</fullName>
    </submittedName>
</protein>
<reference evidence="1 2" key="1">
    <citation type="submission" date="2022-01" db="EMBL/GenBank/DDBJ databases">
        <authorList>
            <person name="Won M."/>
            <person name="Kim S.-J."/>
            <person name="Kwon S.-W."/>
        </authorList>
    </citation>
    <scope>NUCLEOTIDE SEQUENCE [LARGE SCALE GENOMIC DNA]</scope>
    <source>
        <strain evidence="1 2">KCTC 23505</strain>
    </source>
</reference>